<dbReference type="EMBL" id="JAFFZN010000010">
    <property type="protein sequence ID" value="MBO8186476.1"/>
    <property type="molecule type" value="Genomic_DNA"/>
</dbReference>
<name>A0ABS3WTN1_9ACTN</name>
<proteinExistence type="predicted"/>
<dbReference type="SUPFAM" id="SSF54909">
    <property type="entry name" value="Dimeric alpha+beta barrel"/>
    <property type="match status" value="1"/>
</dbReference>
<evidence type="ECO:0000313" key="3">
    <source>
        <dbReference type="Proteomes" id="UP001518976"/>
    </source>
</evidence>
<feature type="domain" description="Muconolactone isomerase" evidence="1">
    <location>
        <begin position="1"/>
        <end position="88"/>
    </location>
</feature>
<comment type="caution">
    <text evidence="2">The sequence shown here is derived from an EMBL/GenBank/DDBJ whole genome shotgun (WGS) entry which is preliminary data.</text>
</comment>
<sequence>MQFMVMTQRYSDQYSEEEFASVLPEETETVRKLYAEGVVRQIWLRADGPGACFLLEAASLEEAQAAVDALPLAREQMSEFRIIPLRPYGGFGPR</sequence>
<organism evidence="2 3">
    <name type="scientific">Streptomyces spirodelae</name>
    <dbReference type="NCBI Taxonomy" id="2812904"/>
    <lineage>
        <taxon>Bacteria</taxon>
        <taxon>Bacillati</taxon>
        <taxon>Actinomycetota</taxon>
        <taxon>Actinomycetes</taxon>
        <taxon>Kitasatosporales</taxon>
        <taxon>Streptomycetaceae</taxon>
        <taxon>Streptomyces</taxon>
    </lineage>
</organism>
<reference evidence="2 3" key="1">
    <citation type="submission" date="2021-02" db="EMBL/GenBank/DDBJ databases">
        <title>Streptomyces spirodelae sp. nov., isolated from duckweed.</title>
        <authorList>
            <person name="Saimee Y."/>
            <person name="Duangmal K."/>
        </authorList>
    </citation>
    <scope>NUCLEOTIDE SEQUENCE [LARGE SCALE GENOMIC DNA]</scope>
    <source>
        <strain evidence="2 3">DW4-2</strain>
    </source>
</reference>
<dbReference type="Gene3D" id="3.30.70.1060">
    <property type="entry name" value="Dimeric alpha+beta barrel"/>
    <property type="match status" value="1"/>
</dbReference>
<protein>
    <recommendedName>
        <fullName evidence="1">Muconolactone isomerase domain-containing protein</fullName>
    </recommendedName>
</protein>
<dbReference type="RefSeq" id="WP_209265281.1">
    <property type="nucleotide sequence ID" value="NZ_JAFFZN010000010.1"/>
</dbReference>
<evidence type="ECO:0000259" key="1">
    <source>
        <dbReference type="Pfam" id="PF02426"/>
    </source>
</evidence>
<evidence type="ECO:0000313" key="2">
    <source>
        <dbReference type="EMBL" id="MBO8186476.1"/>
    </source>
</evidence>
<gene>
    <name evidence="2" type="ORF">JW592_13545</name>
</gene>
<dbReference type="InterPro" id="IPR011008">
    <property type="entry name" value="Dimeric_a/b-barrel"/>
</dbReference>
<keyword evidence="3" id="KW-1185">Reference proteome</keyword>
<accession>A0ABS3WTN1</accession>
<dbReference type="InterPro" id="IPR026029">
    <property type="entry name" value="MLI_dom"/>
</dbReference>
<dbReference type="Pfam" id="PF02426">
    <property type="entry name" value="MIase"/>
    <property type="match status" value="1"/>
</dbReference>
<dbReference type="Proteomes" id="UP001518976">
    <property type="component" value="Unassembled WGS sequence"/>
</dbReference>